<dbReference type="RefSeq" id="WP_066216621.1">
    <property type="nucleotide sequence ID" value="NZ_FNSN01000003.1"/>
</dbReference>
<dbReference type="Proteomes" id="UP000182652">
    <property type="component" value="Unassembled WGS sequence"/>
</dbReference>
<protein>
    <submittedName>
        <fullName evidence="1">Predicted nucleotidyltransferase</fullName>
    </submittedName>
</protein>
<reference evidence="1 2" key="1">
    <citation type="submission" date="2016-10" db="EMBL/GenBank/DDBJ databases">
        <authorList>
            <person name="de Groot N.N."/>
        </authorList>
    </citation>
    <scope>NUCLEOTIDE SEQUENCE [LARGE SCALE GENOMIC DNA]</scope>
    <source>
        <strain evidence="1 2">DSM 10495</strain>
    </source>
</reference>
<name>A0A1H4JKI7_9MICC</name>
<sequence length="271" mass="30138">MLDLSHIDSRHLATVTPVVTELRDVAGLEPDRTLLVGAACKDILHAALGHSFPVRGTSDIDVGIAVNYWGVSKRIETSFARVGSNGIRYLIGGIPVDVMPFGAVEDPAGISQPAARKEDLVVFGFRDVYERALPLRITAGSSIRIPRPAGYAALKMRSWIDRSTFNEYKDARDLPLVAYWYRQSSHVTDRLYDTTEHIDILESVEFDTDLGAIRLLARDVADQLSSPSRDDLARRWAALDLDLLAREFNLPDGQPNPSLDQRRAFVDQLKL</sequence>
<organism evidence="1 2">
    <name type="scientific">Arthrobacter woluwensis</name>
    <dbReference type="NCBI Taxonomy" id="156980"/>
    <lineage>
        <taxon>Bacteria</taxon>
        <taxon>Bacillati</taxon>
        <taxon>Actinomycetota</taxon>
        <taxon>Actinomycetes</taxon>
        <taxon>Micrococcales</taxon>
        <taxon>Micrococcaceae</taxon>
        <taxon>Arthrobacter</taxon>
    </lineage>
</organism>
<dbReference type="GO" id="GO:0016740">
    <property type="term" value="F:transferase activity"/>
    <property type="evidence" value="ECO:0007669"/>
    <property type="project" value="UniProtKB-KW"/>
</dbReference>
<keyword evidence="2" id="KW-1185">Reference proteome</keyword>
<dbReference type="STRING" id="156980.SAMN04489745_0243"/>
<proteinExistence type="predicted"/>
<gene>
    <name evidence="1" type="ORF">SAMN04489745_0243</name>
</gene>
<keyword evidence="1" id="KW-0808">Transferase</keyword>
<accession>A0A1H4JKI7</accession>
<dbReference type="EMBL" id="FNSN01000003">
    <property type="protein sequence ID" value="SEB46844.1"/>
    <property type="molecule type" value="Genomic_DNA"/>
</dbReference>
<dbReference type="AlphaFoldDB" id="A0A1H4JKI7"/>
<evidence type="ECO:0000313" key="1">
    <source>
        <dbReference type="EMBL" id="SEB46844.1"/>
    </source>
</evidence>
<evidence type="ECO:0000313" key="2">
    <source>
        <dbReference type="Proteomes" id="UP000182652"/>
    </source>
</evidence>